<accession>A0A8H8TRK2</accession>
<dbReference type="EMBL" id="ULHB01000012">
    <property type="protein sequence ID" value="SYW75880.1"/>
    <property type="molecule type" value="Genomic_DNA"/>
</dbReference>
<dbReference type="Proteomes" id="UP000658997">
    <property type="component" value="Unassembled WGS sequence"/>
</dbReference>
<evidence type="ECO:0000313" key="3">
    <source>
        <dbReference type="EMBL" id="SYW75880.1"/>
    </source>
</evidence>
<name>A0A8H8TRK2_9BASI</name>
<proteinExistence type="predicted"/>
<feature type="region of interest" description="Disordered" evidence="1">
    <location>
        <begin position="235"/>
        <end position="267"/>
    </location>
</feature>
<organism evidence="3 4">
    <name type="scientific">Ustilago bromivora</name>
    <dbReference type="NCBI Taxonomy" id="307758"/>
    <lineage>
        <taxon>Eukaryota</taxon>
        <taxon>Fungi</taxon>
        <taxon>Dikarya</taxon>
        <taxon>Basidiomycota</taxon>
        <taxon>Ustilaginomycotina</taxon>
        <taxon>Ustilaginomycetes</taxon>
        <taxon>Ustilaginales</taxon>
        <taxon>Ustilaginaceae</taxon>
        <taxon>Ustilago</taxon>
    </lineage>
</organism>
<gene>
    <name evidence="3" type="ORF">UBRO2_01035</name>
</gene>
<sequence>MLTKTLTTNTTAYHYLTIFLLKRTNWIRLPRMWVPMLVFSASYLLLDAVAACIISRLIYLGFKNGLEQLCDCFGARLQARLASRLANSHANLLLLGSTTWPSGAPIVPSTQWNGGGIGGTNLPQDSAAQSGRVLSPFVHRRVQREDGSSNGPSVGRSVRRTTTAAGLTLLAAAQRRDWIAVTDPQRRIEVPVYPEISSLVNVLKYEALDTRVGQGLRNFARWAATLVGVSATPTPSDPAVNSNSAHPPTSFFASSHDRSPRTHPATSPYASLLTMTSNGEGCIFRQLPEELISYIFILAACPSLSPTEPRSCPTNILLVSRRYYNLIIPKLYHSVSLHTPASFRSFRVTLALHNPSLGKFVRRLQTGSSEFDASGYCPSALADHVPLSVGIEQMLLVSPHLQELSLDLFSMGALHTGTVSRLEKGPQPTRLCTELTTIPYLSLPTFEDLRELELLVFGMDAATAGELRVTLPCLEKLELRLVTRRRGPAFQSGQDTWSPTQLPTFGDEDEDRAEERNAHADISRQQEEDVFQLESDMQDFIEALHLLRSWPGGDGRLGKKLKEITVFAWPSAVRRLRKSFDDSAGVNGNGNGGDGVTPMKIELDRGYLLGPRRGAHVLWRKGRARATWAI</sequence>
<feature type="compositionally biased region" description="Polar residues" evidence="1">
    <location>
        <begin position="235"/>
        <end position="253"/>
    </location>
</feature>
<evidence type="ECO:0000256" key="1">
    <source>
        <dbReference type="SAM" id="MobiDB-lite"/>
    </source>
</evidence>
<dbReference type="AlphaFoldDB" id="A0A8H8TRK2"/>
<keyword evidence="4" id="KW-1185">Reference proteome</keyword>
<evidence type="ECO:0000313" key="4">
    <source>
        <dbReference type="Proteomes" id="UP000658997"/>
    </source>
</evidence>
<feature type="transmembrane region" description="Helical" evidence="2">
    <location>
        <begin position="32"/>
        <end position="62"/>
    </location>
</feature>
<comment type="caution">
    <text evidence="3">The sequence shown here is derived from an EMBL/GenBank/DDBJ whole genome shotgun (WGS) entry which is preliminary data.</text>
</comment>
<feature type="compositionally biased region" description="Basic and acidic residues" evidence="1">
    <location>
        <begin position="513"/>
        <end position="525"/>
    </location>
</feature>
<reference evidence="3" key="1">
    <citation type="submission" date="2018-08" db="EMBL/GenBank/DDBJ databases">
        <authorList>
            <person name="Guldener U."/>
        </authorList>
    </citation>
    <scope>NUCLEOTIDE SEQUENCE</scope>
    <source>
        <strain evidence="3">UB2</strain>
    </source>
</reference>
<protein>
    <submittedName>
        <fullName evidence="3">Uncharacterized protein</fullName>
    </submittedName>
</protein>
<feature type="region of interest" description="Disordered" evidence="1">
    <location>
        <begin position="489"/>
        <end position="525"/>
    </location>
</feature>
<keyword evidence="2" id="KW-1133">Transmembrane helix</keyword>
<feature type="compositionally biased region" description="Polar residues" evidence="1">
    <location>
        <begin position="491"/>
        <end position="503"/>
    </location>
</feature>
<evidence type="ECO:0000256" key="2">
    <source>
        <dbReference type="SAM" id="Phobius"/>
    </source>
</evidence>
<keyword evidence="2" id="KW-0812">Transmembrane</keyword>
<keyword evidence="2" id="KW-0472">Membrane</keyword>